<dbReference type="PANTHER" id="PTHR43673">
    <property type="entry name" value="NAD(P)H NITROREDUCTASE YDGI-RELATED"/>
    <property type="match status" value="1"/>
</dbReference>
<keyword evidence="4" id="KW-0288">FMN</keyword>
<dbReference type="Gene3D" id="3.40.109.10">
    <property type="entry name" value="NADH Oxidase"/>
    <property type="match status" value="1"/>
</dbReference>
<dbReference type="PANTHER" id="PTHR43673:SF2">
    <property type="entry name" value="NITROREDUCTASE"/>
    <property type="match status" value="1"/>
</dbReference>
<dbReference type="AlphaFoldDB" id="A0A174B3T0"/>
<keyword evidence="3" id="KW-0285">Flavoprotein</keyword>
<keyword evidence="5 7" id="KW-0560">Oxidoreductase</keyword>
<dbReference type="SUPFAM" id="SSF55469">
    <property type="entry name" value="FMN-dependent nitroreductase-like"/>
    <property type="match status" value="1"/>
</dbReference>
<feature type="domain" description="Nitroreductase" evidence="6">
    <location>
        <begin position="8"/>
        <end position="152"/>
    </location>
</feature>
<dbReference type="InterPro" id="IPR000415">
    <property type="entry name" value="Nitroreductase-like"/>
</dbReference>
<evidence type="ECO:0000256" key="1">
    <source>
        <dbReference type="ARBA" id="ARBA00001917"/>
    </source>
</evidence>
<sequence>MSYMDLARGRYSCREFEDRSVEQAVVDAIVEAGRIAPSACNNHPTRVMVLDTPELLEKAAVCQPRFARDGSIFGAPLIFLICSVTDDAWVRPYDQMNSSEIDTSIVCDQMMMEATEQGLGTCWVCHFKPEVAQEQFNLPKGVYPYHMLVCGYPADHIADPEHREARTIPLPNFLLK</sequence>
<accession>A0A174B3T0</accession>
<dbReference type="Proteomes" id="UP000095468">
    <property type="component" value="Unassembled WGS sequence"/>
</dbReference>
<proteinExistence type="inferred from homology"/>
<comment type="similarity">
    <text evidence="2">Belongs to the nitroreductase family.</text>
</comment>
<comment type="cofactor">
    <cofactor evidence="1">
        <name>FMN</name>
        <dbReference type="ChEBI" id="CHEBI:58210"/>
    </cofactor>
</comment>
<evidence type="ECO:0000256" key="2">
    <source>
        <dbReference type="ARBA" id="ARBA00007118"/>
    </source>
</evidence>
<gene>
    <name evidence="7" type="primary">nfrA2_1</name>
    <name evidence="7" type="ORF">ERS852381_00866</name>
</gene>
<dbReference type="InterPro" id="IPR029479">
    <property type="entry name" value="Nitroreductase"/>
</dbReference>
<dbReference type="Pfam" id="PF00881">
    <property type="entry name" value="Nitroreductase"/>
    <property type="match status" value="1"/>
</dbReference>
<evidence type="ECO:0000256" key="5">
    <source>
        <dbReference type="ARBA" id="ARBA00023002"/>
    </source>
</evidence>
<organism evidence="7 8">
    <name type="scientific">Collinsella aerofaciens</name>
    <dbReference type="NCBI Taxonomy" id="74426"/>
    <lineage>
        <taxon>Bacteria</taxon>
        <taxon>Bacillati</taxon>
        <taxon>Actinomycetota</taxon>
        <taxon>Coriobacteriia</taxon>
        <taxon>Coriobacteriales</taxon>
        <taxon>Coriobacteriaceae</taxon>
        <taxon>Collinsella</taxon>
    </lineage>
</organism>
<dbReference type="EC" id="1.5.1.39" evidence="7"/>
<evidence type="ECO:0000313" key="7">
    <source>
        <dbReference type="EMBL" id="CUN95063.1"/>
    </source>
</evidence>
<evidence type="ECO:0000256" key="4">
    <source>
        <dbReference type="ARBA" id="ARBA00022643"/>
    </source>
</evidence>
<dbReference type="CDD" id="cd20609">
    <property type="entry name" value="nitroreductase"/>
    <property type="match status" value="1"/>
</dbReference>
<evidence type="ECO:0000256" key="3">
    <source>
        <dbReference type="ARBA" id="ARBA00022630"/>
    </source>
</evidence>
<evidence type="ECO:0000259" key="6">
    <source>
        <dbReference type="Pfam" id="PF00881"/>
    </source>
</evidence>
<evidence type="ECO:0000313" key="8">
    <source>
        <dbReference type="Proteomes" id="UP000095468"/>
    </source>
</evidence>
<protein>
    <submittedName>
        <fullName evidence="7">FMN reductase [NAD(P)H]</fullName>
        <ecNumber evidence="7">1.5.1.39</ecNumber>
    </submittedName>
</protein>
<name>A0A174B3T0_9ACTN</name>
<dbReference type="RefSeq" id="WP_055286089.1">
    <property type="nucleotide sequence ID" value="NZ_CYYP01000006.1"/>
</dbReference>
<dbReference type="EMBL" id="CYYP01000006">
    <property type="protein sequence ID" value="CUN95063.1"/>
    <property type="molecule type" value="Genomic_DNA"/>
</dbReference>
<reference evidence="7 8" key="1">
    <citation type="submission" date="2015-09" db="EMBL/GenBank/DDBJ databases">
        <authorList>
            <consortium name="Pathogen Informatics"/>
        </authorList>
    </citation>
    <scope>NUCLEOTIDE SEQUENCE [LARGE SCALE GENOMIC DNA]</scope>
    <source>
        <strain evidence="7 8">2789STDY5608823</strain>
    </source>
</reference>
<dbReference type="GO" id="GO:0008752">
    <property type="term" value="F:FMN reductase [NAD(P)H] activity"/>
    <property type="evidence" value="ECO:0007669"/>
    <property type="project" value="UniProtKB-EC"/>
</dbReference>